<feature type="region of interest" description="Disordered" evidence="1">
    <location>
        <begin position="1"/>
        <end position="26"/>
    </location>
</feature>
<dbReference type="EMBL" id="WIGM01000417">
    <property type="protein sequence ID" value="KAF6825871.1"/>
    <property type="molecule type" value="Genomic_DNA"/>
</dbReference>
<dbReference type="Proteomes" id="UP000639643">
    <property type="component" value="Unassembled WGS sequence"/>
</dbReference>
<reference evidence="2" key="1">
    <citation type="journal article" date="2020" name="Phytopathology">
        <title>Genome Sequence Resources of Colletotrichum truncatum, C. plurivorum, C. musicola, and C. sojae: Four Species Pathogenic to Soybean (Glycine max).</title>
        <authorList>
            <person name="Rogerio F."/>
            <person name="Boufleur T.R."/>
            <person name="Ciampi-Guillardi M."/>
            <person name="Sukno S.A."/>
            <person name="Thon M.R."/>
            <person name="Massola Junior N.S."/>
            <person name="Baroncelli R."/>
        </authorList>
    </citation>
    <scope>NUCLEOTIDE SEQUENCE</scope>
    <source>
        <strain evidence="2">LFN0074</strain>
    </source>
</reference>
<dbReference type="AlphaFoldDB" id="A0A8H6NAX5"/>
<accession>A0A8H6NAX5</accession>
<evidence type="ECO:0000313" key="2">
    <source>
        <dbReference type="EMBL" id="KAF6825871.1"/>
    </source>
</evidence>
<proteinExistence type="predicted"/>
<organism evidence="2 3">
    <name type="scientific">Colletotrichum musicola</name>
    <dbReference type="NCBI Taxonomy" id="2175873"/>
    <lineage>
        <taxon>Eukaryota</taxon>
        <taxon>Fungi</taxon>
        <taxon>Dikarya</taxon>
        <taxon>Ascomycota</taxon>
        <taxon>Pezizomycotina</taxon>
        <taxon>Sordariomycetes</taxon>
        <taxon>Hypocreomycetidae</taxon>
        <taxon>Glomerellales</taxon>
        <taxon>Glomerellaceae</taxon>
        <taxon>Colletotrichum</taxon>
        <taxon>Colletotrichum orchidearum species complex</taxon>
    </lineage>
</organism>
<gene>
    <name evidence="2" type="ORF">CMUS01_09653</name>
</gene>
<evidence type="ECO:0000313" key="3">
    <source>
        <dbReference type="Proteomes" id="UP000639643"/>
    </source>
</evidence>
<name>A0A8H6NAX5_9PEZI</name>
<keyword evidence="3" id="KW-1185">Reference proteome</keyword>
<comment type="caution">
    <text evidence="2">The sequence shown here is derived from an EMBL/GenBank/DDBJ whole genome shotgun (WGS) entry which is preliminary data.</text>
</comment>
<sequence length="127" mass="13003">MTCAEPIPTSRSLTNGLGGELPAEDGPPVIHGTTRASLTATVSDGGYVAIIDFRHILVGLATGALAVVRLVVPWPTEPSQRRCPCVAVLPGLSPHNGAELPDVAVVSPDALSTPPTNSIAMFLSDLA</sequence>
<protein>
    <submittedName>
        <fullName evidence="2">Uncharacterized protein</fullName>
    </submittedName>
</protein>
<evidence type="ECO:0000256" key="1">
    <source>
        <dbReference type="SAM" id="MobiDB-lite"/>
    </source>
</evidence>